<gene>
    <name evidence="7" type="ORF">FA740_16395</name>
</gene>
<dbReference type="PANTHER" id="PTHR37937:SF1">
    <property type="entry name" value="CONJUGATIVE TRANSFER: DNA TRANSPORT"/>
    <property type="match status" value="1"/>
</dbReference>
<evidence type="ECO:0000256" key="1">
    <source>
        <dbReference type="ARBA" id="ARBA00004651"/>
    </source>
</evidence>
<dbReference type="GO" id="GO:0005886">
    <property type="term" value="C:plasma membrane"/>
    <property type="evidence" value="ECO:0007669"/>
    <property type="project" value="UniProtKB-SubCell"/>
</dbReference>
<evidence type="ECO:0000256" key="6">
    <source>
        <dbReference type="ARBA" id="ARBA00023136"/>
    </source>
</evidence>
<dbReference type="Proteomes" id="UP000306223">
    <property type="component" value="Unassembled WGS sequence"/>
</dbReference>
<sequence>MSTRTLRLADTSSVNRGHAIAVGRHLGAAAACSIGFSMGESHAPVRNGEAIMSEDDAGLVTIAGTGSGKGVSQVIPTLLTYRGSIIVTDPKGELHAVTARRRAQMGQRVVRIDPFGATGTDAINPLEQVSTVSASAVDDCTRIATQLLPRHAADRDPFWTQGATQMIAGSLLFIATYLSPPLRNLRSLRKIWLSSEEDRVIFMACARGSNAHDGIIREAASMYVDAPDKTRGSFLSTIREGLGFLQSSVSLVGLTGNTMSLDDYVAGVPMTIYLTVPPHYLASHGKLLRLWLGTLINAATRRRSRPAIPDLLLVDEAAQPGYLEELRTAATLLRGYGMRTWTFWQSLAQIQQTYGDSWMEFLDNAGTISIFGTTNAASETVARQITGYQGEILGLPRDEQILVRAGMAAARARRISYLHDEEYRGLWDANPFHVGRRLDEALLRHPVRGI</sequence>
<keyword evidence="4" id="KW-0812">Transmembrane</keyword>
<evidence type="ECO:0000313" key="7">
    <source>
        <dbReference type="EMBL" id="TJZ81073.1"/>
    </source>
</evidence>
<evidence type="ECO:0000313" key="8">
    <source>
        <dbReference type="Proteomes" id="UP000306223"/>
    </source>
</evidence>
<reference evidence="7 8" key="1">
    <citation type="submission" date="2019-04" db="EMBL/GenBank/DDBJ databases">
        <authorList>
            <person name="Li J."/>
        </authorList>
    </citation>
    <scope>NUCLEOTIDE SEQUENCE [LARGE SCALE GENOMIC DNA]</scope>
    <source>
        <strain evidence="7 8">CCTCC AB2016182</strain>
    </source>
</reference>
<evidence type="ECO:0000256" key="3">
    <source>
        <dbReference type="ARBA" id="ARBA00022475"/>
    </source>
</evidence>
<evidence type="ECO:0000256" key="4">
    <source>
        <dbReference type="ARBA" id="ARBA00022692"/>
    </source>
</evidence>
<dbReference type="InterPro" id="IPR003688">
    <property type="entry name" value="TraG/VirD4"/>
</dbReference>
<dbReference type="InterPro" id="IPR027417">
    <property type="entry name" value="P-loop_NTPase"/>
</dbReference>
<comment type="similarity">
    <text evidence="2">Belongs to the VirD4/TraG family.</text>
</comment>
<dbReference type="SUPFAM" id="SSF52540">
    <property type="entry name" value="P-loop containing nucleoside triphosphate hydrolases"/>
    <property type="match status" value="1"/>
</dbReference>
<dbReference type="Gene3D" id="3.40.50.300">
    <property type="entry name" value="P-loop containing nucleotide triphosphate hydrolases"/>
    <property type="match status" value="1"/>
</dbReference>
<dbReference type="CDD" id="cd01127">
    <property type="entry name" value="TrwB_TraG_TraD_VirD4"/>
    <property type="match status" value="2"/>
</dbReference>
<organism evidence="7 8">
    <name type="scientific">Paracoccus hibiscisoli</name>
    <dbReference type="NCBI Taxonomy" id="2023261"/>
    <lineage>
        <taxon>Bacteria</taxon>
        <taxon>Pseudomonadati</taxon>
        <taxon>Pseudomonadota</taxon>
        <taxon>Alphaproteobacteria</taxon>
        <taxon>Rhodobacterales</taxon>
        <taxon>Paracoccaceae</taxon>
        <taxon>Paracoccus</taxon>
    </lineage>
</organism>
<keyword evidence="8" id="KW-1185">Reference proteome</keyword>
<evidence type="ECO:0000256" key="2">
    <source>
        <dbReference type="ARBA" id="ARBA00008806"/>
    </source>
</evidence>
<comment type="caution">
    <text evidence="7">The sequence shown here is derived from an EMBL/GenBank/DDBJ whole genome shotgun (WGS) entry which is preliminary data.</text>
</comment>
<proteinExistence type="inferred from homology"/>
<dbReference type="RefSeq" id="WP_136857890.1">
    <property type="nucleotide sequence ID" value="NZ_SUNH01000029.1"/>
</dbReference>
<keyword evidence="6" id="KW-0472">Membrane</keyword>
<keyword evidence="5" id="KW-1133">Transmembrane helix</keyword>
<accession>A0A4U0QHK5</accession>
<evidence type="ECO:0000256" key="5">
    <source>
        <dbReference type="ARBA" id="ARBA00022989"/>
    </source>
</evidence>
<evidence type="ECO:0008006" key="9">
    <source>
        <dbReference type="Google" id="ProtNLM"/>
    </source>
</evidence>
<dbReference type="Pfam" id="PF02534">
    <property type="entry name" value="T4SS-DNA_transf"/>
    <property type="match status" value="1"/>
</dbReference>
<comment type="subcellular location">
    <subcellularLocation>
        <location evidence="1">Cell membrane</location>
        <topology evidence="1">Multi-pass membrane protein</topology>
    </subcellularLocation>
</comment>
<name>A0A4U0QHK5_9RHOB</name>
<dbReference type="AlphaFoldDB" id="A0A4U0QHK5"/>
<dbReference type="OrthoDB" id="9759295at2"/>
<dbReference type="PANTHER" id="PTHR37937">
    <property type="entry name" value="CONJUGATIVE TRANSFER: DNA TRANSPORT"/>
    <property type="match status" value="1"/>
</dbReference>
<keyword evidence="3" id="KW-1003">Cell membrane</keyword>
<protein>
    <recommendedName>
        <fullName evidence="9">Type IV secretory system conjugative DNA transfer family protein</fullName>
    </recommendedName>
</protein>
<dbReference type="EMBL" id="SUNH01000029">
    <property type="protein sequence ID" value="TJZ81073.1"/>
    <property type="molecule type" value="Genomic_DNA"/>
</dbReference>
<dbReference type="InterPro" id="IPR051539">
    <property type="entry name" value="T4SS-coupling_protein"/>
</dbReference>